<dbReference type="GeneID" id="87873233"/>
<dbReference type="EMBL" id="JAULSX010000010">
    <property type="protein sequence ID" value="KAK3485177.1"/>
    <property type="molecule type" value="Genomic_DNA"/>
</dbReference>
<accession>A0AAJ0MLQ9</accession>
<dbReference type="GO" id="GO:0006508">
    <property type="term" value="P:proteolysis"/>
    <property type="evidence" value="ECO:0007669"/>
    <property type="project" value="InterPro"/>
</dbReference>
<organism evidence="1 2">
    <name type="scientific">Neurospora hispaniola</name>
    <dbReference type="NCBI Taxonomy" id="588809"/>
    <lineage>
        <taxon>Eukaryota</taxon>
        <taxon>Fungi</taxon>
        <taxon>Dikarya</taxon>
        <taxon>Ascomycota</taxon>
        <taxon>Pezizomycotina</taxon>
        <taxon>Sordariomycetes</taxon>
        <taxon>Sordariomycetidae</taxon>
        <taxon>Sordariales</taxon>
        <taxon>Sordariaceae</taxon>
        <taxon>Neurospora</taxon>
    </lineage>
</organism>
<dbReference type="InterPro" id="IPR036852">
    <property type="entry name" value="Peptidase_S8/S53_dom_sf"/>
</dbReference>
<comment type="caution">
    <text evidence="1">The sequence shown here is derived from an EMBL/GenBank/DDBJ whole genome shotgun (WGS) entry which is preliminary data.</text>
</comment>
<proteinExistence type="predicted"/>
<gene>
    <name evidence="1" type="ORF">B0T23DRAFT_327412</name>
</gene>
<dbReference type="Gene3D" id="3.40.50.200">
    <property type="entry name" value="Peptidase S8/S53 domain"/>
    <property type="match status" value="1"/>
</dbReference>
<evidence type="ECO:0000313" key="2">
    <source>
        <dbReference type="Proteomes" id="UP001285908"/>
    </source>
</evidence>
<evidence type="ECO:0000313" key="1">
    <source>
        <dbReference type="EMBL" id="KAK3485177.1"/>
    </source>
</evidence>
<evidence type="ECO:0008006" key="3">
    <source>
        <dbReference type="Google" id="ProtNLM"/>
    </source>
</evidence>
<dbReference type="SUPFAM" id="SSF52743">
    <property type="entry name" value="Subtilisin-like"/>
    <property type="match status" value="1"/>
</dbReference>
<reference evidence="1 2" key="1">
    <citation type="journal article" date="2023" name="Mol. Phylogenet. Evol.">
        <title>Genome-scale phylogeny and comparative genomics of the fungal order Sordariales.</title>
        <authorList>
            <person name="Hensen N."/>
            <person name="Bonometti L."/>
            <person name="Westerberg I."/>
            <person name="Brannstrom I.O."/>
            <person name="Guillou S."/>
            <person name="Cros-Aarteil S."/>
            <person name="Calhoun S."/>
            <person name="Haridas S."/>
            <person name="Kuo A."/>
            <person name="Mondo S."/>
            <person name="Pangilinan J."/>
            <person name="Riley R."/>
            <person name="LaButti K."/>
            <person name="Andreopoulos B."/>
            <person name="Lipzen A."/>
            <person name="Chen C."/>
            <person name="Yan M."/>
            <person name="Daum C."/>
            <person name="Ng V."/>
            <person name="Clum A."/>
            <person name="Steindorff A."/>
            <person name="Ohm R.A."/>
            <person name="Martin F."/>
            <person name="Silar P."/>
            <person name="Natvig D.O."/>
            <person name="Lalanne C."/>
            <person name="Gautier V."/>
            <person name="Ament-Velasquez S.L."/>
            <person name="Kruys A."/>
            <person name="Hutchinson M.I."/>
            <person name="Powell A.J."/>
            <person name="Barry K."/>
            <person name="Miller A.N."/>
            <person name="Grigoriev I.V."/>
            <person name="Debuchy R."/>
            <person name="Gladieux P."/>
            <person name="Hiltunen Thoren M."/>
            <person name="Johannesson H."/>
        </authorList>
    </citation>
    <scope>NUCLEOTIDE SEQUENCE [LARGE SCALE GENOMIC DNA]</scope>
    <source>
        <strain evidence="1 2">FGSC 10403</strain>
    </source>
</reference>
<name>A0AAJ0MLQ9_9PEZI</name>
<protein>
    <recommendedName>
        <fullName evidence="3">Peptidase S8/S53 domain-containing protein</fullName>
    </recommendedName>
</protein>
<keyword evidence="2" id="KW-1185">Reference proteome</keyword>
<dbReference type="Proteomes" id="UP001285908">
    <property type="component" value="Unassembled WGS sequence"/>
</dbReference>
<dbReference type="RefSeq" id="XP_062688081.1">
    <property type="nucleotide sequence ID" value="XM_062835611.1"/>
</dbReference>
<dbReference type="GO" id="GO:0004252">
    <property type="term" value="F:serine-type endopeptidase activity"/>
    <property type="evidence" value="ECO:0007669"/>
    <property type="project" value="InterPro"/>
</dbReference>
<sequence length="141" mass="15109">MKRELQGIIVVMSSGGDEVGSYPGDDSHKNRCAGKQGDMEGRALHPTITSDFPQVGSQLNFTGYAIRELVATNFTINNDSDLNLGSGVYNKAGRGYPDVSAVDDHYLVRFAGDWHAIGSTSLAAPVWGAVLTLAVHVEKTR</sequence>
<dbReference type="AlphaFoldDB" id="A0AAJ0MLQ9"/>